<dbReference type="Proteomes" id="UP000316252">
    <property type="component" value="Unassembled WGS sequence"/>
</dbReference>
<dbReference type="OrthoDB" id="4950741at2"/>
<protein>
    <submittedName>
        <fullName evidence="2">Uncharacterized protein</fullName>
    </submittedName>
</protein>
<dbReference type="EMBL" id="VHQG01000002">
    <property type="protein sequence ID" value="TPW76064.1"/>
    <property type="molecule type" value="Genomic_DNA"/>
</dbReference>
<evidence type="ECO:0000313" key="3">
    <source>
        <dbReference type="Proteomes" id="UP000316252"/>
    </source>
</evidence>
<organism evidence="2 3">
    <name type="scientific">Schumannella soli</name>
    <dbReference type="NCBI Taxonomy" id="2590779"/>
    <lineage>
        <taxon>Bacteria</taxon>
        <taxon>Bacillati</taxon>
        <taxon>Actinomycetota</taxon>
        <taxon>Actinomycetes</taxon>
        <taxon>Micrococcales</taxon>
        <taxon>Microbacteriaceae</taxon>
        <taxon>Schumannella</taxon>
    </lineage>
</organism>
<evidence type="ECO:0000313" key="2">
    <source>
        <dbReference type="EMBL" id="TPW76064.1"/>
    </source>
</evidence>
<comment type="caution">
    <text evidence="2">The sequence shown here is derived from an EMBL/GenBank/DDBJ whole genome shotgun (WGS) entry which is preliminary data.</text>
</comment>
<feature type="transmembrane region" description="Helical" evidence="1">
    <location>
        <begin position="44"/>
        <end position="64"/>
    </location>
</feature>
<proteinExistence type="predicted"/>
<name>A0A506XTC5_9MICO</name>
<dbReference type="AlphaFoldDB" id="A0A506XTC5"/>
<keyword evidence="1" id="KW-1133">Transmembrane helix</keyword>
<evidence type="ECO:0000256" key="1">
    <source>
        <dbReference type="SAM" id="Phobius"/>
    </source>
</evidence>
<gene>
    <name evidence="2" type="ORF">FJ657_09595</name>
</gene>
<sequence length="70" mass="7329">MIDWAAFFVVAAAALVAACAIVTLFSLALRFGDGATTGSWQRRVSVGLYVLCALVVLFGIYLIIPALHGG</sequence>
<feature type="transmembrane region" description="Helical" evidence="1">
    <location>
        <begin position="6"/>
        <end position="32"/>
    </location>
</feature>
<reference evidence="2 3" key="1">
    <citation type="submission" date="2019-06" db="EMBL/GenBank/DDBJ databases">
        <authorList>
            <person name="Li F."/>
        </authorList>
    </citation>
    <scope>NUCLEOTIDE SEQUENCE [LARGE SCALE GENOMIC DNA]</scope>
    <source>
        <strain evidence="2 3">10F1D-1</strain>
    </source>
</reference>
<dbReference type="RefSeq" id="WP_141163421.1">
    <property type="nucleotide sequence ID" value="NZ_VHQG01000002.1"/>
</dbReference>
<keyword evidence="1" id="KW-0812">Transmembrane</keyword>
<accession>A0A506XTC5</accession>
<keyword evidence="3" id="KW-1185">Reference proteome</keyword>
<keyword evidence="1" id="KW-0472">Membrane</keyword>